<organism evidence="7 8">
    <name type="scientific">Candidatus Korarchaeum cryptofilum</name>
    <dbReference type="NCBI Taxonomy" id="498846"/>
    <lineage>
        <taxon>Archaea</taxon>
        <taxon>Thermoproteota</taxon>
        <taxon>Candidatus Korarchaeia</taxon>
        <taxon>Candidatus Korarchaeales</taxon>
        <taxon>Candidatus Korarchaeaceae</taxon>
        <taxon>Candidatus Korarchaeum</taxon>
    </lineage>
</organism>
<feature type="transmembrane region" description="Helical" evidence="5">
    <location>
        <begin position="20"/>
        <end position="48"/>
    </location>
</feature>
<evidence type="ECO:0000313" key="8">
    <source>
        <dbReference type="Proteomes" id="UP000278149"/>
    </source>
</evidence>
<gene>
    <name evidence="7" type="ORF">D9Q81_09550</name>
</gene>
<feature type="transmembrane region" description="Helical" evidence="5">
    <location>
        <begin position="442"/>
        <end position="463"/>
    </location>
</feature>
<feature type="domain" description="ABC transmembrane type-1" evidence="6">
    <location>
        <begin position="331"/>
        <end position="527"/>
    </location>
</feature>
<dbReference type="CDD" id="cd06261">
    <property type="entry name" value="TM_PBP2"/>
    <property type="match status" value="2"/>
</dbReference>
<dbReference type="Gene3D" id="1.10.3720.10">
    <property type="entry name" value="MetI-like"/>
    <property type="match status" value="2"/>
</dbReference>
<sequence>MNSQLGRGVIPLLSYFLLPVYALLSLLRMIIAYLFSLIFSLSIGILAAKNEKAEHIIIPLLDVLQSVPILSFLPIAIIFFINIFGPYMGAEISSIFLIFTSQVWNMTFGVYEAVKLIPRDLEEMVRVYRIGKFLYLRKILVPATMTKLIYNSAMSWGGGWFFLYASEIISLGNAQIPLPGIGSLLALSLAESPPRIDIAILSVLITMFLVSFTYLFIWGPLMEWSENFKYEYSAGEIKRKRVFEIPRVRIPPFLYRSFFRSLRYILRLPIRNYVAGFVSFVERRAGIIKKGTFLLLILFIAYSAMKIAPHITLEIPSSEYMGEPDLILIASLNSIRRVLMVLLISLSWTIPVSLLVGRGRHWDEFMLLFEIAASFPIPVLWPFLVEYIVLPLGDEGFEIAAIMLALFGAQFYVLFNSLAGVKSISSDLEEMRKVFLIRGSLYLRKLVIPGMFPSIVTGLITAWGGAWNSLIVAEYIKVGNEVFPSKRAQYGLGTLLSIAAWDKGDISSVIFITAVLTLIVITVNRTFWRFLYDYSAKFRVE</sequence>
<dbReference type="GO" id="GO:0005886">
    <property type="term" value="C:plasma membrane"/>
    <property type="evidence" value="ECO:0007669"/>
    <property type="project" value="UniProtKB-SubCell"/>
</dbReference>
<comment type="similarity">
    <text evidence="5">Belongs to the binding-protein-dependent transport system permease family.</text>
</comment>
<feature type="transmembrane region" description="Helical" evidence="5">
    <location>
        <begin position="198"/>
        <end position="217"/>
    </location>
</feature>
<evidence type="ECO:0000256" key="5">
    <source>
        <dbReference type="RuleBase" id="RU363032"/>
    </source>
</evidence>
<dbReference type="Pfam" id="PF00528">
    <property type="entry name" value="BPD_transp_1"/>
    <property type="match status" value="2"/>
</dbReference>
<dbReference type="SUPFAM" id="SSF161098">
    <property type="entry name" value="MetI-like"/>
    <property type="match status" value="2"/>
</dbReference>
<dbReference type="InterPro" id="IPR000515">
    <property type="entry name" value="MetI-like"/>
</dbReference>
<comment type="caution">
    <text evidence="7">The sequence shown here is derived from an EMBL/GenBank/DDBJ whole genome shotgun (WGS) entry which is preliminary data.</text>
</comment>
<keyword evidence="3 5" id="KW-1133">Transmembrane helix</keyword>
<dbReference type="EMBL" id="RCOR01000051">
    <property type="protein sequence ID" value="RSN66987.1"/>
    <property type="molecule type" value="Genomic_DNA"/>
</dbReference>
<feature type="transmembrane region" description="Helical" evidence="5">
    <location>
        <begin position="69"/>
        <end position="89"/>
    </location>
</feature>
<evidence type="ECO:0000313" key="7">
    <source>
        <dbReference type="EMBL" id="RSN66987.1"/>
    </source>
</evidence>
<keyword evidence="5" id="KW-0813">Transport</keyword>
<feature type="transmembrane region" description="Helical" evidence="5">
    <location>
        <begin position="399"/>
        <end position="421"/>
    </location>
</feature>
<feature type="domain" description="ABC transmembrane type-1" evidence="6">
    <location>
        <begin position="22"/>
        <end position="217"/>
    </location>
</feature>
<dbReference type="PANTHER" id="PTHR42744">
    <property type="entry name" value="BINDING-PROTEIN-DEPENDENT TRANSPORT SYSTEMS INNER MEMBRANE COMPONENT"/>
    <property type="match status" value="1"/>
</dbReference>
<name>A0A429FZJ8_9CREN</name>
<evidence type="ECO:0000256" key="4">
    <source>
        <dbReference type="ARBA" id="ARBA00023136"/>
    </source>
</evidence>
<evidence type="ECO:0000256" key="1">
    <source>
        <dbReference type="ARBA" id="ARBA00004141"/>
    </source>
</evidence>
<evidence type="ECO:0000259" key="6">
    <source>
        <dbReference type="PROSITE" id="PS50928"/>
    </source>
</evidence>
<feature type="transmembrane region" description="Helical" evidence="5">
    <location>
        <begin position="293"/>
        <end position="315"/>
    </location>
</feature>
<proteinExistence type="inferred from homology"/>
<keyword evidence="2 5" id="KW-0812">Transmembrane</keyword>
<reference evidence="7 8" key="1">
    <citation type="submission" date="2018-10" db="EMBL/GenBank/DDBJ databases">
        <title>Co-occurring genomic capacity for anaerobic methane metabolism and dissimilatory sulfite reduction discovered in the Korarchaeota.</title>
        <authorList>
            <person name="Mckay L.J."/>
            <person name="Dlakic M."/>
            <person name="Fields M.W."/>
            <person name="Delmont T.O."/>
            <person name="Eren A.M."/>
            <person name="Jay Z.J."/>
            <person name="Klingelsmith K.B."/>
            <person name="Rusch D.B."/>
            <person name="Inskeep W.P."/>
        </authorList>
    </citation>
    <scope>NUCLEOTIDE SEQUENCE [LARGE SCALE GENOMIC DNA]</scope>
    <source>
        <strain evidence="7 8">WS</strain>
    </source>
</reference>
<feature type="transmembrane region" description="Helical" evidence="5">
    <location>
        <begin position="335"/>
        <end position="356"/>
    </location>
</feature>
<dbReference type="GO" id="GO:0055085">
    <property type="term" value="P:transmembrane transport"/>
    <property type="evidence" value="ECO:0007669"/>
    <property type="project" value="InterPro"/>
</dbReference>
<protein>
    <submittedName>
        <fullName evidence="7">ABC transporter permease subunit</fullName>
    </submittedName>
</protein>
<dbReference type="PROSITE" id="PS50928">
    <property type="entry name" value="ABC_TM1"/>
    <property type="match status" value="2"/>
</dbReference>
<evidence type="ECO:0000256" key="3">
    <source>
        <dbReference type="ARBA" id="ARBA00022989"/>
    </source>
</evidence>
<feature type="transmembrane region" description="Helical" evidence="5">
    <location>
        <begin position="159"/>
        <end position="186"/>
    </location>
</feature>
<feature type="transmembrane region" description="Helical" evidence="5">
    <location>
        <begin position="506"/>
        <end position="528"/>
    </location>
</feature>
<dbReference type="Proteomes" id="UP000278149">
    <property type="component" value="Unassembled WGS sequence"/>
</dbReference>
<dbReference type="InterPro" id="IPR035906">
    <property type="entry name" value="MetI-like_sf"/>
</dbReference>
<comment type="subcellular location">
    <subcellularLocation>
        <location evidence="5">Cell membrane</location>
        <topology evidence="5">Multi-pass membrane protein</topology>
    </subcellularLocation>
    <subcellularLocation>
        <location evidence="1">Membrane</location>
        <topology evidence="1">Multi-pass membrane protein</topology>
    </subcellularLocation>
</comment>
<dbReference type="AlphaFoldDB" id="A0A429FZJ8"/>
<dbReference type="PANTHER" id="PTHR42744:SF1">
    <property type="entry name" value="BINDING-PROTEIN-DEPENDENT TRANSPORT SYSTEMS INNER MEMBRANE COMPONENT"/>
    <property type="match status" value="1"/>
</dbReference>
<keyword evidence="4 5" id="KW-0472">Membrane</keyword>
<accession>A0A429FZJ8</accession>
<feature type="transmembrane region" description="Helical" evidence="5">
    <location>
        <begin position="365"/>
        <end position="384"/>
    </location>
</feature>
<evidence type="ECO:0000256" key="2">
    <source>
        <dbReference type="ARBA" id="ARBA00022692"/>
    </source>
</evidence>